<dbReference type="EMBL" id="QNRX01000022">
    <property type="protein sequence ID" value="RBP58583.1"/>
    <property type="molecule type" value="Genomic_DNA"/>
</dbReference>
<gene>
    <name evidence="10" type="ORF">DES36_1228</name>
</gene>
<dbReference type="InterPro" id="IPR047817">
    <property type="entry name" value="ABC2_TM_bact-type"/>
</dbReference>
<keyword evidence="7 8" id="KW-0472">Membrane</keyword>
<feature type="transmembrane region" description="Helical" evidence="8">
    <location>
        <begin position="121"/>
        <end position="141"/>
    </location>
</feature>
<evidence type="ECO:0000256" key="8">
    <source>
        <dbReference type="RuleBase" id="RU361157"/>
    </source>
</evidence>
<evidence type="ECO:0000256" key="3">
    <source>
        <dbReference type="ARBA" id="ARBA00022448"/>
    </source>
</evidence>
<feature type="transmembrane region" description="Helical" evidence="8">
    <location>
        <begin position="69"/>
        <end position="88"/>
    </location>
</feature>
<dbReference type="Proteomes" id="UP000253490">
    <property type="component" value="Unassembled WGS sequence"/>
</dbReference>
<keyword evidence="6 8" id="KW-1133">Transmembrane helix</keyword>
<evidence type="ECO:0000256" key="5">
    <source>
        <dbReference type="ARBA" id="ARBA00022692"/>
    </source>
</evidence>
<dbReference type="InterPro" id="IPR013525">
    <property type="entry name" value="ABC2_TM"/>
</dbReference>
<comment type="subcellular location">
    <subcellularLocation>
        <location evidence="1 8">Cell membrane</location>
        <topology evidence="1 8">Multi-pass membrane protein</topology>
    </subcellularLocation>
</comment>
<keyword evidence="4 8" id="KW-1003">Cell membrane</keyword>
<feature type="transmembrane region" description="Helical" evidence="8">
    <location>
        <begin position="183"/>
        <end position="200"/>
    </location>
</feature>
<dbReference type="GO" id="GO:0015920">
    <property type="term" value="P:lipopolysaccharide transport"/>
    <property type="evidence" value="ECO:0007669"/>
    <property type="project" value="TreeGrafter"/>
</dbReference>
<dbReference type="OrthoDB" id="9794365at2"/>
<dbReference type="GO" id="GO:0005886">
    <property type="term" value="C:plasma membrane"/>
    <property type="evidence" value="ECO:0007669"/>
    <property type="project" value="UniProtKB-SubCell"/>
</dbReference>
<dbReference type="AlphaFoldDB" id="A0A366HXT7"/>
<sequence length="271" mass="31916">MSLLSNPLNMIKENIENAGITFEMSKKELEKKYTGTALGLLWALVKPVLYISVYWFAIEIGIRGSRNEISGFPFILWLIAGIIPWFYISETLIYGGTSFRQNKHLITKIVYPVSTIPTFRMFSQLFVHIALVFILIAIFWFAGYPPDIYYLQIFYYMFCMFAFMTVLSWTTASLIVVSRDFEHLLKSITTMLFWLTPILWKIENVRGILKYIILANPFYYFIKGYRDTFINKEWFFQNLPYTIYFWGVMLVLSILGGYIFKKLRGEFADIL</sequence>
<keyword evidence="11" id="KW-1185">Reference proteome</keyword>
<evidence type="ECO:0000256" key="2">
    <source>
        <dbReference type="ARBA" id="ARBA00007783"/>
    </source>
</evidence>
<evidence type="ECO:0000256" key="4">
    <source>
        <dbReference type="ARBA" id="ARBA00022475"/>
    </source>
</evidence>
<feature type="domain" description="ABC transmembrane type-2" evidence="9">
    <location>
        <begin position="38"/>
        <end position="263"/>
    </location>
</feature>
<dbReference type="PANTHER" id="PTHR30413:SF10">
    <property type="entry name" value="CAPSULE POLYSACCHARIDE EXPORT INNER-MEMBRANE PROTEIN CTRC"/>
    <property type="match status" value="1"/>
</dbReference>
<organism evidence="10 11">
    <name type="scientific">Alkalibaculum bacchi</name>
    <dbReference type="NCBI Taxonomy" id="645887"/>
    <lineage>
        <taxon>Bacteria</taxon>
        <taxon>Bacillati</taxon>
        <taxon>Bacillota</taxon>
        <taxon>Clostridia</taxon>
        <taxon>Eubacteriales</taxon>
        <taxon>Eubacteriaceae</taxon>
        <taxon>Alkalibaculum</taxon>
    </lineage>
</organism>
<evidence type="ECO:0000256" key="6">
    <source>
        <dbReference type="ARBA" id="ARBA00022989"/>
    </source>
</evidence>
<feature type="transmembrane region" description="Helical" evidence="8">
    <location>
        <begin position="242"/>
        <end position="260"/>
    </location>
</feature>
<accession>A0A366HXT7</accession>
<comment type="similarity">
    <text evidence="2 8">Belongs to the ABC-2 integral membrane protein family.</text>
</comment>
<proteinExistence type="inferred from homology"/>
<keyword evidence="5 8" id="KW-0812">Transmembrane</keyword>
<name>A0A366HXT7_9FIRM</name>
<keyword evidence="3 8" id="KW-0813">Transport</keyword>
<reference evidence="10 11" key="1">
    <citation type="submission" date="2018-06" db="EMBL/GenBank/DDBJ databases">
        <title>Genomic Encyclopedia of Type Strains, Phase IV (KMG-IV): sequencing the most valuable type-strain genomes for metagenomic binning, comparative biology and taxonomic classification.</title>
        <authorList>
            <person name="Goeker M."/>
        </authorList>
    </citation>
    <scope>NUCLEOTIDE SEQUENCE [LARGE SCALE GENOMIC DNA]</scope>
    <source>
        <strain evidence="10 11">DSM 22112</strain>
    </source>
</reference>
<protein>
    <recommendedName>
        <fullName evidence="8">Transport permease protein</fullName>
    </recommendedName>
</protein>
<comment type="caution">
    <text evidence="10">The sequence shown here is derived from an EMBL/GenBank/DDBJ whole genome shotgun (WGS) entry which is preliminary data.</text>
</comment>
<feature type="transmembrane region" description="Helical" evidence="8">
    <location>
        <begin position="153"/>
        <end position="177"/>
    </location>
</feature>
<evidence type="ECO:0000259" key="9">
    <source>
        <dbReference type="PROSITE" id="PS51012"/>
    </source>
</evidence>
<feature type="transmembrane region" description="Helical" evidence="8">
    <location>
        <begin position="207"/>
        <end position="222"/>
    </location>
</feature>
<dbReference type="PANTHER" id="PTHR30413">
    <property type="entry name" value="INNER MEMBRANE TRANSPORT PERMEASE"/>
    <property type="match status" value="1"/>
</dbReference>
<evidence type="ECO:0000313" key="10">
    <source>
        <dbReference type="EMBL" id="RBP58583.1"/>
    </source>
</evidence>
<evidence type="ECO:0000256" key="1">
    <source>
        <dbReference type="ARBA" id="ARBA00004651"/>
    </source>
</evidence>
<dbReference type="Pfam" id="PF01061">
    <property type="entry name" value="ABC2_membrane"/>
    <property type="match status" value="1"/>
</dbReference>
<evidence type="ECO:0000256" key="7">
    <source>
        <dbReference type="ARBA" id="ARBA00023136"/>
    </source>
</evidence>
<evidence type="ECO:0000313" key="11">
    <source>
        <dbReference type="Proteomes" id="UP000253490"/>
    </source>
</evidence>
<dbReference type="GO" id="GO:0140359">
    <property type="term" value="F:ABC-type transporter activity"/>
    <property type="evidence" value="ECO:0007669"/>
    <property type="project" value="InterPro"/>
</dbReference>
<feature type="transmembrane region" description="Helical" evidence="8">
    <location>
        <begin position="33"/>
        <end position="57"/>
    </location>
</feature>
<dbReference type="RefSeq" id="WP_113921653.1">
    <property type="nucleotide sequence ID" value="NZ_QNRX01000022.1"/>
</dbReference>
<dbReference type="PROSITE" id="PS51012">
    <property type="entry name" value="ABC_TM2"/>
    <property type="match status" value="1"/>
</dbReference>